<dbReference type="Gene3D" id="1.10.260.40">
    <property type="entry name" value="lambda repressor-like DNA-binding domains"/>
    <property type="match status" value="1"/>
</dbReference>
<organism evidence="3 5">
    <name type="scientific">Holdemania massiliensis</name>
    <dbReference type="NCBI Taxonomy" id="1468449"/>
    <lineage>
        <taxon>Bacteria</taxon>
        <taxon>Bacillati</taxon>
        <taxon>Bacillota</taxon>
        <taxon>Erysipelotrichia</taxon>
        <taxon>Erysipelotrichales</taxon>
        <taxon>Erysipelotrichaceae</taxon>
        <taxon>Holdemania</taxon>
    </lineage>
</organism>
<dbReference type="GO" id="GO:0003677">
    <property type="term" value="F:DNA binding"/>
    <property type="evidence" value="ECO:0007669"/>
    <property type="project" value="UniProtKB-KW"/>
</dbReference>
<dbReference type="RefSeq" id="WP_154240417.1">
    <property type="nucleotide sequence ID" value="NZ_WKPI01000045.1"/>
</dbReference>
<dbReference type="InterPro" id="IPR001387">
    <property type="entry name" value="Cro/C1-type_HTH"/>
</dbReference>
<dbReference type="SMART" id="SM00530">
    <property type="entry name" value="HTH_XRE"/>
    <property type="match status" value="1"/>
</dbReference>
<evidence type="ECO:0000256" key="1">
    <source>
        <dbReference type="ARBA" id="ARBA00023125"/>
    </source>
</evidence>
<evidence type="ECO:0000313" key="5">
    <source>
        <dbReference type="Proteomes" id="UP000433575"/>
    </source>
</evidence>
<dbReference type="SUPFAM" id="SSF47413">
    <property type="entry name" value="lambda repressor-like DNA-binding domains"/>
    <property type="match status" value="1"/>
</dbReference>
<evidence type="ECO:0000259" key="2">
    <source>
        <dbReference type="PROSITE" id="PS50943"/>
    </source>
</evidence>
<dbReference type="EMBL" id="WKPI01000045">
    <property type="protein sequence ID" value="MSC34811.1"/>
    <property type="molecule type" value="Genomic_DNA"/>
</dbReference>
<evidence type="ECO:0000313" key="3">
    <source>
        <dbReference type="EMBL" id="MSA91040.1"/>
    </source>
</evidence>
<name>A0A6N7SBQ6_9FIRM</name>
<dbReference type="OrthoDB" id="1766270at2"/>
<gene>
    <name evidence="4" type="ORF">GKD88_16925</name>
    <name evidence="3" type="ORF">GKE08_17045</name>
</gene>
<dbReference type="Pfam" id="PF01381">
    <property type="entry name" value="HTH_3"/>
    <property type="match status" value="1"/>
</dbReference>
<dbReference type="PROSITE" id="PS50943">
    <property type="entry name" value="HTH_CROC1"/>
    <property type="match status" value="1"/>
</dbReference>
<keyword evidence="1" id="KW-0238">DNA-binding</keyword>
<evidence type="ECO:0000313" key="4">
    <source>
        <dbReference type="EMBL" id="MSC34811.1"/>
    </source>
</evidence>
<dbReference type="InterPro" id="IPR010982">
    <property type="entry name" value="Lambda_DNA-bd_dom_sf"/>
</dbReference>
<evidence type="ECO:0000313" key="6">
    <source>
        <dbReference type="Proteomes" id="UP000480929"/>
    </source>
</evidence>
<proteinExistence type="predicted"/>
<keyword evidence="6" id="KW-1185">Reference proteome</keyword>
<dbReference type="PANTHER" id="PTHR46558:SF4">
    <property type="entry name" value="DNA-BIDING PHAGE PROTEIN"/>
    <property type="match status" value="1"/>
</dbReference>
<dbReference type="AlphaFoldDB" id="A0A6N7SBQ6"/>
<sequence length="181" mass="20366">MLKDRIKELRKSCDLKQDALAAKLDVSQATIGYWETGKRSPSLAKVKKMEKIFNTKDGELVTLALLDRIGNKTIESLEETQISEKINYPSEVQEIIDAMMNVDNATQKKILAGAKAFVPEAFVKYPEGYKYPIGFVDAAAARRYYEANSQFAPSSSGEEPIDEEIILLANELYEEQKAHKK</sequence>
<dbReference type="PANTHER" id="PTHR46558">
    <property type="entry name" value="TRACRIPTIONAL REGULATORY PROTEIN-RELATED-RELATED"/>
    <property type="match status" value="1"/>
</dbReference>
<comment type="caution">
    <text evidence="3">The sequence shown here is derived from an EMBL/GenBank/DDBJ whole genome shotgun (WGS) entry which is preliminary data.</text>
</comment>
<protein>
    <submittedName>
        <fullName evidence="3">Helix-turn-helix domain-containing protein</fullName>
    </submittedName>
</protein>
<dbReference type="Proteomes" id="UP000433575">
    <property type="component" value="Unassembled WGS sequence"/>
</dbReference>
<reference evidence="5 6" key="1">
    <citation type="journal article" date="2019" name="Nat. Med.">
        <title>A library of human gut bacterial isolates paired with longitudinal multiomics data enables mechanistic microbiome research.</title>
        <authorList>
            <person name="Poyet M."/>
            <person name="Groussin M."/>
            <person name="Gibbons S.M."/>
            <person name="Avila-Pacheco J."/>
            <person name="Jiang X."/>
            <person name="Kearney S.M."/>
            <person name="Perrotta A.R."/>
            <person name="Berdy B."/>
            <person name="Zhao S."/>
            <person name="Lieberman T.D."/>
            <person name="Swanson P.K."/>
            <person name="Smith M."/>
            <person name="Roesemann S."/>
            <person name="Alexander J.E."/>
            <person name="Rich S.A."/>
            <person name="Livny J."/>
            <person name="Vlamakis H."/>
            <person name="Clish C."/>
            <person name="Bullock K."/>
            <person name="Deik A."/>
            <person name="Scott J."/>
            <person name="Pierce K.A."/>
            <person name="Xavier R.J."/>
            <person name="Alm E.J."/>
        </authorList>
    </citation>
    <scope>NUCLEOTIDE SEQUENCE [LARGE SCALE GENOMIC DNA]</scope>
    <source>
        <strain evidence="3 5">BIOML-A4</strain>
        <strain evidence="4 6">BIOML-A5</strain>
    </source>
</reference>
<accession>A0A6N7SBQ6</accession>
<dbReference type="Proteomes" id="UP000480929">
    <property type="component" value="Unassembled WGS sequence"/>
</dbReference>
<feature type="domain" description="HTH cro/C1-type" evidence="2">
    <location>
        <begin position="6"/>
        <end position="60"/>
    </location>
</feature>
<dbReference type="EMBL" id="WKPJ01000042">
    <property type="protein sequence ID" value="MSA91040.1"/>
    <property type="molecule type" value="Genomic_DNA"/>
</dbReference>
<dbReference type="CDD" id="cd00093">
    <property type="entry name" value="HTH_XRE"/>
    <property type="match status" value="1"/>
</dbReference>